<protein>
    <submittedName>
        <fullName evidence="1">Uncharacterized protein</fullName>
    </submittedName>
</protein>
<proteinExistence type="predicted"/>
<keyword evidence="2" id="KW-1185">Reference proteome</keyword>
<organism evidence="1 2">
    <name type="scientific">Rubroshorea leprosula</name>
    <dbReference type="NCBI Taxonomy" id="152421"/>
    <lineage>
        <taxon>Eukaryota</taxon>
        <taxon>Viridiplantae</taxon>
        <taxon>Streptophyta</taxon>
        <taxon>Embryophyta</taxon>
        <taxon>Tracheophyta</taxon>
        <taxon>Spermatophyta</taxon>
        <taxon>Magnoliopsida</taxon>
        <taxon>eudicotyledons</taxon>
        <taxon>Gunneridae</taxon>
        <taxon>Pentapetalae</taxon>
        <taxon>rosids</taxon>
        <taxon>malvids</taxon>
        <taxon>Malvales</taxon>
        <taxon>Dipterocarpaceae</taxon>
        <taxon>Rubroshorea</taxon>
    </lineage>
</organism>
<accession>A0AAV5I9B9</accession>
<comment type="caution">
    <text evidence="1">The sequence shown here is derived from an EMBL/GenBank/DDBJ whole genome shotgun (WGS) entry which is preliminary data.</text>
</comment>
<name>A0AAV5I9B9_9ROSI</name>
<evidence type="ECO:0000313" key="2">
    <source>
        <dbReference type="Proteomes" id="UP001054252"/>
    </source>
</evidence>
<dbReference type="EMBL" id="BPVZ01000007">
    <property type="protein sequence ID" value="GKU93880.1"/>
    <property type="molecule type" value="Genomic_DNA"/>
</dbReference>
<sequence>MFQPSLSCPKLPLCFWLNSYCLVNEKASPIDTIVLPPR</sequence>
<dbReference type="Proteomes" id="UP001054252">
    <property type="component" value="Unassembled WGS sequence"/>
</dbReference>
<evidence type="ECO:0000313" key="1">
    <source>
        <dbReference type="EMBL" id="GKU93880.1"/>
    </source>
</evidence>
<reference evidence="1 2" key="1">
    <citation type="journal article" date="2021" name="Commun. Biol.">
        <title>The genome of Shorea leprosula (Dipterocarpaceae) highlights the ecological relevance of drought in aseasonal tropical rainforests.</title>
        <authorList>
            <person name="Ng K.K.S."/>
            <person name="Kobayashi M.J."/>
            <person name="Fawcett J.A."/>
            <person name="Hatakeyama M."/>
            <person name="Paape T."/>
            <person name="Ng C.H."/>
            <person name="Ang C.C."/>
            <person name="Tnah L.H."/>
            <person name="Lee C.T."/>
            <person name="Nishiyama T."/>
            <person name="Sese J."/>
            <person name="O'Brien M.J."/>
            <person name="Copetti D."/>
            <person name="Mohd Noor M.I."/>
            <person name="Ong R.C."/>
            <person name="Putra M."/>
            <person name="Sireger I.Z."/>
            <person name="Indrioko S."/>
            <person name="Kosugi Y."/>
            <person name="Izuno A."/>
            <person name="Isagi Y."/>
            <person name="Lee S.L."/>
            <person name="Shimizu K.K."/>
        </authorList>
    </citation>
    <scope>NUCLEOTIDE SEQUENCE [LARGE SCALE GENOMIC DNA]</scope>
    <source>
        <strain evidence="1">214</strain>
    </source>
</reference>
<gene>
    <name evidence="1" type="ORF">SLEP1_g7438</name>
</gene>
<dbReference type="AlphaFoldDB" id="A0AAV5I9B9"/>